<proteinExistence type="predicted"/>
<name>A0A6J4H5B2_9PROT</name>
<feature type="region of interest" description="Disordered" evidence="1">
    <location>
        <begin position="1"/>
        <end position="67"/>
    </location>
</feature>
<accession>A0A6J4H5B2</accession>
<dbReference type="AlphaFoldDB" id="A0A6J4H5B2"/>
<protein>
    <submittedName>
        <fullName evidence="2">Uncharacterized protein</fullName>
    </submittedName>
</protein>
<feature type="compositionally biased region" description="Basic residues" evidence="1">
    <location>
        <begin position="33"/>
        <end position="56"/>
    </location>
</feature>
<feature type="non-terminal residue" evidence="2">
    <location>
        <position position="132"/>
    </location>
</feature>
<evidence type="ECO:0000256" key="1">
    <source>
        <dbReference type="SAM" id="MobiDB-lite"/>
    </source>
</evidence>
<evidence type="ECO:0000313" key="2">
    <source>
        <dbReference type="EMBL" id="CAA9214379.1"/>
    </source>
</evidence>
<feature type="non-terminal residue" evidence="2">
    <location>
        <position position="1"/>
    </location>
</feature>
<feature type="region of interest" description="Disordered" evidence="1">
    <location>
        <begin position="84"/>
        <end position="132"/>
    </location>
</feature>
<organism evidence="2">
    <name type="scientific">uncultured Acetobacteraceae bacterium</name>
    <dbReference type="NCBI Taxonomy" id="169975"/>
    <lineage>
        <taxon>Bacteria</taxon>
        <taxon>Pseudomonadati</taxon>
        <taxon>Pseudomonadota</taxon>
        <taxon>Alphaproteobacteria</taxon>
        <taxon>Acetobacterales</taxon>
        <taxon>Acetobacteraceae</taxon>
        <taxon>environmental samples</taxon>
    </lineage>
</organism>
<dbReference type="EMBL" id="CADCTL010000020">
    <property type="protein sequence ID" value="CAA9214379.1"/>
    <property type="molecule type" value="Genomic_DNA"/>
</dbReference>
<reference evidence="2" key="1">
    <citation type="submission" date="2020-02" db="EMBL/GenBank/DDBJ databases">
        <authorList>
            <person name="Meier V. D."/>
        </authorList>
    </citation>
    <scope>NUCLEOTIDE SEQUENCE</scope>
    <source>
        <strain evidence="2">AVDCRST_MAG04</strain>
    </source>
</reference>
<feature type="compositionally biased region" description="Low complexity" evidence="1">
    <location>
        <begin position="98"/>
        <end position="122"/>
    </location>
</feature>
<gene>
    <name evidence="2" type="ORF">AVDCRST_MAG04-297</name>
</gene>
<sequence length="132" mass="13553">AGRSANPVPARQGRGRARHPHPAGGGGAGAVRGAHRHHGAARPGGRRGRARHRGARRSAEAPRLHAGGCRAFSAAGLLPRQRLRSLQPGHARRHVPQPLRGLGPRRCLGGLPLGAGAPLPRGHQGLLGGDAL</sequence>